<dbReference type="RefSeq" id="WP_146297817.1">
    <property type="nucleotide sequence ID" value="NZ_CP042301.2"/>
</dbReference>
<protein>
    <submittedName>
        <fullName evidence="3">Tetratricopeptide repeat protein</fullName>
    </submittedName>
</protein>
<feature type="repeat" description="TPR" evidence="1">
    <location>
        <begin position="82"/>
        <end position="115"/>
    </location>
</feature>
<dbReference type="KEGG" id="niy:FQ775_01590"/>
<dbReference type="Proteomes" id="UP000321389">
    <property type="component" value="Chromosome"/>
</dbReference>
<accession>A0A5B8KUE4</accession>
<evidence type="ECO:0000313" key="4">
    <source>
        <dbReference type="Proteomes" id="UP000321389"/>
    </source>
</evidence>
<dbReference type="Gene3D" id="1.25.40.10">
    <property type="entry name" value="Tetratricopeptide repeat domain"/>
    <property type="match status" value="1"/>
</dbReference>
<organism evidence="3 4">
    <name type="scientific">Nitratireductor mangrovi</name>
    <dbReference type="NCBI Taxonomy" id="2599600"/>
    <lineage>
        <taxon>Bacteria</taxon>
        <taxon>Pseudomonadati</taxon>
        <taxon>Pseudomonadota</taxon>
        <taxon>Alphaproteobacteria</taxon>
        <taxon>Hyphomicrobiales</taxon>
        <taxon>Phyllobacteriaceae</taxon>
        <taxon>Nitratireductor</taxon>
    </lineage>
</organism>
<dbReference type="SUPFAM" id="SSF48452">
    <property type="entry name" value="TPR-like"/>
    <property type="match status" value="1"/>
</dbReference>
<keyword evidence="4" id="KW-1185">Reference proteome</keyword>
<sequence>MVDRAGLAAASLALFALAGCSSTTDGIDTVKTTSVSTDAGYGGAGDISAADLDAGRDHFRQANYGLAERHFRKAVELRASNAEAWMGLAAAYDQLGRFDFADRAYEQLVKLAGRQPRIVSNMGYSQYLRGNEKKALKLLEEARRAMPGDKVVEANIQLVRAG</sequence>
<dbReference type="SMART" id="SM00028">
    <property type="entry name" value="TPR"/>
    <property type="match status" value="3"/>
</dbReference>
<dbReference type="InterPro" id="IPR011990">
    <property type="entry name" value="TPR-like_helical_dom_sf"/>
</dbReference>
<feature type="chain" id="PRO_5023069261" evidence="2">
    <location>
        <begin position="19"/>
        <end position="162"/>
    </location>
</feature>
<dbReference type="OrthoDB" id="8445347at2"/>
<dbReference type="EMBL" id="CP042301">
    <property type="protein sequence ID" value="QDY99167.1"/>
    <property type="molecule type" value="Genomic_DNA"/>
</dbReference>
<keyword evidence="1" id="KW-0802">TPR repeat</keyword>
<gene>
    <name evidence="3" type="ORF">FQ775_01590</name>
</gene>
<proteinExistence type="predicted"/>
<feature type="signal peptide" evidence="2">
    <location>
        <begin position="1"/>
        <end position="18"/>
    </location>
</feature>
<reference evidence="3" key="1">
    <citation type="submission" date="2020-04" db="EMBL/GenBank/DDBJ databases">
        <title>Nitratireductor sp. nov. isolated from mangrove soil.</title>
        <authorList>
            <person name="Ye Y."/>
        </authorList>
    </citation>
    <scope>NUCLEOTIDE SEQUENCE</scope>
    <source>
        <strain evidence="3">SY7</strain>
    </source>
</reference>
<dbReference type="PROSITE" id="PS50005">
    <property type="entry name" value="TPR"/>
    <property type="match status" value="1"/>
</dbReference>
<evidence type="ECO:0000256" key="2">
    <source>
        <dbReference type="SAM" id="SignalP"/>
    </source>
</evidence>
<evidence type="ECO:0000313" key="3">
    <source>
        <dbReference type="EMBL" id="QDY99167.1"/>
    </source>
</evidence>
<name>A0A5B8KUE4_9HYPH</name>
<dbReference type="Pfam" id="PF13432">
    <property type="entry name" value="TPR_16"/>
    <property type="match status" value="1"/>
</dbReference>
<dbReference type="PROSITE" id="PS51257">
    <property type="entry name" value="PROKAR_LIPOPROTEIN"/>
    <property type="match status" value="1"/>
</dbReference>
<dbReference type="AlphaFoldDB" id="A0A5B8KUE4"/>
<keyword evidence="2" id="KW-0732">Signal</keyword>
<dbReference type="InterPro" id="IPR019734">
    <property type="entry name" value="TPR_rpt"/>
</dbReference>
<evidence type="ECO:0000256" key="1">
    <source>
        <dbReference type="PROSITE-ProRule" id="PRU00339"/>
    </source>
</evidence>